<evidence type="ECO:0000256" key="6">
    <source>
        <dbReference type="ARBA" id="ARBA00022824"/>
    </source>
</evidence>
<keyword evidence="6" id="KW-0256">Endoplasmic reticulum</keyword>
<gene>
    <name evidence="13" type="ORF">OGAPHI_004473</name>
</gene>
<evidence type="ECO:0000256" key="8">
    <source>
        <dbReference type="ARBA" id="ARBA00023274"/>
    </source>
</evidence>
<evidence type="ECO:0000256" key="7">
    <source>
        <dbReference type="ARBA" id="ARBA00023135"/>
    </source>
</evidence>
<keyword evidence="5 9" id="KW-0963">Cytoplasm</keyword>
<dbReference type="Gene3D" id="1.25.40.10">
    <property type="entry name" value="Tetratricopeptide repeat domain"/>
    <property type="match status" value="1"/>
</dbReference>
<evidence type="ECO:0000256" key="2">
    <source>
        <dbReference type="ARBA" id="ARBA00004496"/>
    </source>
</evidence>
<evidence type="ECO:0000256" key="5">
    <source>
        <dbReference type="ARBA" id="ARBA00022490"/>
    </source>
</evidence>
<dbReference type="GO" id="GO:0043022">
    <property type="term" value="F:ribosome binding"/>
    <property type="evidence" value="ECO:0007669"/>
    <property type="project" value="TreeGrafter"/>
</dbReference>
<feature type="compositionally biased region" description="Basic and acidic residues" evidence="11">
    <location>
        <begin position="544"/>
        <end position="565"/>
    </location>
</feature>
<dbReference type="PIRSF" id="PIRSF038922">
    <property type="entry name" value="SRP72"/>
    <property type="match status" value="1"/>
</dbReference>
<name>A0A9P8P7V3_9ASCO</name>
<dbReference type="Pfam" id="PF08492">
    <property type="entry name" value="SRP72"/>
    <property type="match status" value="1"/>
</dbReference>
<keyword evidence="8 9" id="KW-0687">Ribonucleoprotein</keyword>
<dbReference type="GO" id="GO:0008312">
    <property type="term" value="F:7S RNA binding"/>
    <property type="evidence" value="ECO:0007669"/>
    <property type="project" value="InterPro"/>
</dbReference>
<sequence>MSLTDLVSQLQIFSKSDSHRQVLDVGSKILGKEPSNLAVFKQCLVAFINLDNYISAKEFLEKHASQVEANQKESIVELGYIYYKLNDEKALEKLNSLGSQSRGFKHILAQHYYRIGKYNKALAIYRDLLAENITEETLDLSVNERAVISQIKDYSTETQTEPVSATNPNSYDQKFNSALIQLRNHNYEEALELLHEARDQCKTALAEYEQEELLSELAPIDAEIAFVTNLTKGAASAKELYEKYDVSKLKNKILKIIIANNLSSLEETSNNVVLYKTLGFPNSLHAILDKLTIIQIRDLQRNEILLAYKTGKSVSKSAKKHETQFPESLYPQALAEISRLTGFDHSDFKSANNERLVFRYAIENPEKIGLCLFSCQLSVEAGKYTSAARLLETVVKTDSSVLLRPAVSRLLIAVYDKLDREGSRKQLLLSIYEQLIAAELTTVDQLWFLRFVAFQMISFDDVKAKELFQRLDQQVSSSDPLVSVVLGNESESTLGDIETLIGDVDVSALIEQGLKPLVSGSSSTTVIKRSSKVEKRKRSKPKKLPKDLTKQIDAERWLPMKDRSYYKPKKGKKGKDTQGGVVDQAAEQALNISSATTGSSTNKKAAAKKKKKGKK</sequence>
<feature type="coiled-coil region" evidence="10">
    <location>
        <begin position="187"/>
        <end position="214"/>
    </location>
</feature>
<dbReference type="SUPFAM" id="SSF48452">
    <property type="entry name" value="TPR-like"/>
    <property type="match status" value="2"/>
</dbReference>
<keyword evidence="7 9" id="KW-0733">Signal recognition particle</keyword>
<evidence type="ECO:0000256" key="3">
    <source>
        <dbReference type="ARBA" id="ARBA00007676"/>
    </source>
</evidence>
<organism evidence="13 14">
    <name type="scientific">Ogataea philodendri</name>
    <dbReference type="NCBI Taxonomy" id="1378263"/>
    <lineage>
        <taxon>Eukaryota</taxon>
        <taxon>Fungi</taxon>
        <taxon>Dikarya</taxon>
        <taxon>Ascomycota</taxon>
        <taxon>Saccharomycotina</taxon>
        <taxon>Pichiomycetes</taxon>
        <taxon>Pichiales</taxon>
        <taxon>Pichiaceae</taxon>
        <taxon>Ogataea</taxon>
    </lineage>
</organism>
<evidence type="ECO:0000259" key="12">
    <source>
        <dbReference type="Pfam" id="PF08492"/>
    </source>
</evidence>
<evidence type="ECO:0000256" key="1">
    <source>
        <dbReference type="ARBA" id="ARBA00004240"/>
    </source>
</evidence>
<feature type="region of interest" description="Disordered" evidence="11">
    <location>
        <begin position="528"/>
        <end position="615"/>
    </location>
</feature>
<keyword evidence="14" id="KW-1185">Reference proteome</keyword>
<dbReference type="GO" id="GO:0005786">
    <property type="term" value="C:signal recognition particle, endoplasmic reticulum targeting"/>
    <property type="evidence" value="ECO:0007669"/>
    <property type="project" value="UniProtKB-UniRule"/>
</dbReference>
<dbReference type="GO" id="GO:0006614">
    <property type="term" value="P:SRP-dependent cotranslational protein targeting to membrane"/>
    <property type="evidence" value="ECO:0007669"/>
    <property type="project" value="UniProtKB-UniRule"/>
</dbReference>
<feature type="compositionally biased region" description="Low complexity" evidence="11">
    <location>
        <begin position="593"/>
        <end position="604"/>
    </location>
</feature>
<dbReference type="InterPro" id="IPR026270">
    <property type="entry name" value="SRP72"/>
</dbReference>
<feature type="compositionally biased region" description="Basic residues" evidence="11">
    <location>
        <begin position="605"/>
        <end position="615"/>
    </location>
</feature>
<protein>
    <recommendedName>
        <fullName evidence="4 9">Signal recognition particle subunit SRP72</fullName>
    </recommendedName>
</protein>
<dbReference type="GeneID" id="70236438"/>
<reference evidence="13" key="2">
    <citation type="submission" date="2021-01" db="EMBL/GenBank/DDBJ databases">
        <authorList>
            <person name="Schikora-Tamarit M.A."/>
        </authorList>
    </citation>
    <scope>NUCLEOTIDE SEQUENCE</scope>
    <source>
        <strain evidence="13">CBS6075</strain>
    </source>
</reference>
<reference evidence="13" key="1">
    <citation type="journal article" date="2021" name="Open Biol.">
        <title>Shared evolutionary footprints suggest mitochondrial oxidative damage underlies multiple complex I losses in fungi.</title>
        <authorList>
            <person name="Schikora-Tamarit M.A."/>
            <person name="Marcet-Houben M."/>
            <person name="Nosek J."/>
            <person name="Gabaldon T."/>
        </authorList>
    </citation>
    <scope>NUCLEOTIDE SEQUENCE</scope>
    <source>
        <strain evidence="13">CBS6075</strain>
    </source>
</reference>
<dbReference type="PANTHER" id="PTHR14094">
    <property type="entry name" value="SIGNAL RECOGNITION PARTICLE 72"/>
    <property type="match status" value="1"/>
</dbReference>
<dbReference type="Pfam" id="PF17004">
    <property type="entry name" value="SRP_TPR_like"/>
    <property type="match status" value="1"/>
</dbReference>
<evidence type="ECO:0000256" key="11">
    <source>
        <dbReference type="SAM" id="MobiDB-lite"/>
    </source>
</evidence>
<dbReference type="OrthoDB" id="5421607at2759"/>
<feature type="domain" description="Signal recognition particle SRP72 subunit RNA-binding" evidence="12">
    <location>
        <begin position="530"/>
        <end position="568"/>
    </location>
</feature>
<comment type="function">
    <text evidence="9">Component of the signal recognition particle (SRP) complex, a ribonucleoprotein complex that mediates the cotranslational targeting of secretory and membrane proteins to the endoplasmic reticulum (ER).</text>
</comment>
<evidence type="ECO:0000313" key="13">
    <source>
        <dbReference type="EMBL" id="KAH3666284.1"/>
    </source>
</evidence>
<dbReference type="Proteomes" id="UP000769157">
    <property type="component" value="Unassembled WGS sequence"/>
</dbReference>
<comment type="caution">
    <text evidence="13">The sequence shown here is derived from an EMBL/GenBank/DDBJ whole genome shotgun (WGS) entry which is preliminary data.</text>
</comment>
<evidence type="ECO:0000256" key="4">
    <source>
        <dbReference type="ARBA" id="ARBA00018350"/>
    </source>
</evidence>
<dbReference type="InterPro" id="IPR013699">
    <property type="entry name" value="Signal_recog_part_SRP72_RNA-bd"/>
</dbReference>
<dbReference type="InterPro" id="IPR031545">
    <property type="entry name" value="SRP72_TPR-like"/>
</dbReference>
<dbReference type="EMBL" id="JAEUBE010000295">
    <property type="protein sequence ID" value="KAH3666284.1"/>
    <property type="molecule type" value="Genomic_DNA"/>
</dbReference>
<comment type="similarity">
    <text evidence="3 9">Belongs to the SRP72 family.</text>
</comment>
<dbReference type="InterPro" id="IPR011990">
    <property type="entry name" value="TPR-like_helical_dom_sf"/>
</dbReference>
<evidence type="ECO:0000256" key="9">
    <source>
        <dbReference type="PIRNR" id="PIRNR038922"/>
    </source>
</evidence>
<dbReference type="GO" id="GO:0005783">
    <property type="term" value="C:endoplasmic reticulum"/>
    <property type="evidence" value="ECO:0007669"/>
    <property type="project" value="UniProtKB-SubCell"/>
</dbReference>
<proteinExistence type="inferred from homology"/>
<accession>A0A9P8P7V3</accession>
<evidence type="ECO:0000313" key="14">
    <source>
        <dbReference type="Proteomes" id="UP000769157"/>
    </source>
</evidence>
<dbReference type="PANTHER" id="PTHR14094:SF9">
    <property type="entry name" value="SIGNAL RECOGNITION PARTICLE SUBUNIT SRP72"/>
    <property type="match status" value="1"/>
</dbReference>
<dbReference type="RefSeq" id="XP_046061488.1">
    <property type="nucleotide sequence ID" value="XM_046205555.1"/>
</dbReference>
<feature type="compositionally biased region" description="Basic residues" evidence="11">
    <location>
        <begin position="534"/>
        <end position="543"/>
    </location>
</feature>
<dbReference type="AlphaFoldDB" id="A0A9P8P7V3"/>
<keyword evidence="10" id="KW-0175">Coiled coil</keyword>
<evidence type="ECO:0000256" key="10">
    <source>
        <dbReference type="SAM" id="Coils"/>
    </source>
</evidence>
<comment type="subcellular location">
    <subcellularLocation>
        <location evidence="2 9">Cytoplasm</location>
    </subcellularLocation>
    <subcellularLocation>
        <location evidence="1">Endoplasmic reticulum</location>
    </subcellularLocation>
</comment>